<keyword evidence="2" id="KW-0472">Membrane</keyword>
<dbReference type="InterPro" id="IPR006530">
    <property type="entry name" value="YD"/>
</dbReference>
<dbReference type="PANTHER" id="PTHR32305:SF15">
    <property type="entry name" value="PROTEIN RHSA-RELATED"/>
    <property type="match status" value="1"/>
</dbReference>
<evidence type="ECO:0000259" key="4">
    <source>
        <dbReference type="Pfam" id="PF25023"/>
    </source>
</evidence>
<dbReference type="Pfam" id="PF20148">
    <property type="entry name" value="DUF6531"/>
    <property type="match status" value="1"/>
</dbReference>
<dbReference type="GO" id="GO:0003676">
    <property type="term" value="F:nucleic acid binding"/>
    <property type="evidence" value="ECO:0007669"/>
    <property type="project" value="InterPro"/>
</dbReference>
<dbReference type="NCBIfam" id="TIGR01643">
    <property type="entry name" value="YD_repeat_2x"/>
    <property type="match status" value="5"/>
</dbReference>
<dbReference type="InterPro" id="IPR050708">
    <property type="entry name" value="T6SS_VgrG/RHS"/>
</dbReference>
<keyword evidence="2" id="KW-1133">Transmembrane helix</keyword>
<evidence type="ECO:0000256" key="2">
    <source>
        <dbReference type="SAM" id="Phobius"/>
    </source>
</evidence>
<keyword evidence="2" id="KW-0812">Transmembrane</keyword>
<evidence type="ECO:0000259" key="3">
    <source>
        <dbReference type="Pfam" id="PF20148"/>
    </source>
</evidence>
<protein>
    <submittedName>
        <fullName evidence="5">Type IV secretion protein Rhs</fullName>
    </submittedName>
</protein>
<proteinExistence type="predicted"/>
<feature type="domain" description="Teneurin-like YD-shell" evidence="4">
    <location>
        <begin position="349"/>
        <end position="456"/>
    </location>
</feature>
<dbReference type="Pfam" id="PF05593">
    <property type="entry name" value="RHS_repeat"/>
    <property type="match status" value="2"/>
</dbReference>
<name>A0A7K1U5M2_9BACT</name>
<dbReference type="Gene3D" id="3.40.1350.10">
    <property type="match status" value="1"/>
</dbReference>
<dbReference type="InterPro" id="IPR011856">
    <property type="entry name" value="tRNA_endonuc-like_dom_sf"/>
</dbReference>
<dbReference type="InterPro" id="IPR011335">
    <property type="entry name" value="Restrct_endonuc-II-like"/>
</dbReference>
<dbReference type="EMBL" id="WRXN01000006">
    <property type="protein sequence ID" value="MVT09576.1"/>
    <property type="molecule type" value="Genomic_DNA"/>
</dbReference>
<dbReference type="PANTHER" id="PTHR32305">
    <property type="match status" value="1"/>
</dbReference>
<gene>
    <name evidence="5" type="ORF">GO493_15005</name>
</gene>
<keyword evidence="1" id="KW-0677">Repeat</keyword>
<evidence type="ECO:0000256" key="1">
    <source>
        <dbReference type="ARBA" id="ARBA00022737"/>
    </source>
</evidence>
<dbReference type="RefSeq" id="WP_157307022.1">
    <property type="nucleotide sequence ID" value="NZ_WRXN01000006.1"/>
</dbReference>
<feature type="transmembrane region" description="Helical" evidence="2">
    <location>
        <begin position="66"/>
        <end position="85"/>
    </location>
</feature>
<dbReference type="Proteomes" id="UP000461730">
    <property type="component" value="Unassembled WGS sequence"/>
</dbReference>
<feature type="domain" description="Teneurin-like YD-shell" evidence="4">
    <location>
        <begin position="625"/>
        <end position="749"/>
    </location>
</feature>
<feature type="transmembrane region" description="Helical" evidence="2">
    <location>
        <begin position="32"/>
        <end position="54"/>
    </location>
</feature>
<feature type="domain" description="DUF6531" evidence="3">
    <location>
        <begin position="220"/>
        <end position="291"/>
    </location>
</feature>
<dbReference type="Gene3D" id="2.180.10.10">
    <property type="entry name" value="RHS repeat-associated core"/>
    <property type="match status" value="3"/>
</dbReference>
<comment type="caution">
    <text evidence="5">The sequence shown here is derived from an EMBL/GenBank/DDBJ whole genome shotgun (WGS) entry which is preliminary data.</text>
</comment>
<dbReference type="NCBIfam" id="TIGR03696">
    <property type="entry name" value="Rhs_assc_core"/>
    <property type="match status" value="1"/>
</dbReference>
<dbReference type="InterPro" id="IPR056823">
    <property type="entry name" value="TEN-like_YD-shell"/>
</dbReference>
<feature type="domain" description="Teneurin-like YD-shell" evidence="4">
    <location>
        <begin position="833"/>
        <end position="1192"/>
    </location>
</feature>
<accession>A0A7K1U5M2</accession>
<dbReference type="InterPro" id="IPR022385">
    <property type="entry name" value="Rhs_assc_core"/>
</dbReference>
<reference evidence="5 6" key="1">
    <citation type="submission" date="2019-12" db="EMBL/GenBank/DDBJ databases">
        <title>Chitinophaga sp. strain ysch24 (GDMCC 1.1355), whole genome shotgun sequence.</title>
        <authorList>
            <person name="Zhang X."/>
        </authorList>
    </citation>
    <scope>NUCLEOTIDE SEQUENCE [LARGE SCALE GENOMIC DNA]</scope>
    <source>
        <strain evidence="6">ysch24</strain>
    </source>
</reference>
<keyword evidence="6" id="KW-1185">Reference proteome</keyword>
<evidence type="ECO:0000313" key="5">
    <source>
        <dbReference type="EMBL" id="MVT09576.1"/>
    </source>
</evidence>
<dbReference type="SUPFAM" id="SSF52980">
    <property type="entry name" value="Restriction endonuclease-like"/>
    <property type="match status" value="1"/>
</dbReference>
<sequence>MQLASKHLDVILGVDFHFVNAPTPFVLLPHPFIGMVLDIFDYLPFIGSTVQINGKKRSNSGTAGTLITYFHIPFGLGFTLAPLIAHDAVMFFGHKNTSAEGALMSGSLFPLMSCQCIGLPLSLSINKIKPKKFKLVPGRYLPLSMSLPIPWGKPVNVGSPLVPDFGAAIMRLLAGALFGFLVKAGVRRVANRLSKLMAKGGPKAAKAGNKLKSAVCRTIGDPVDPSSGRMMVTAEDFSLPGPIPLAWKRFYDTTSEYEGPLGYGWHGQYDWELELLPEEGLILLRMEEGRYMAVPVPPPGQSYFDREERITVFQDEKGFGAAVHDKHLTYRFAGARQQKLVKIENRSGHYILFNYKQGLLSSIKDSAGRLLQVTNDNSGRIESIALAGGDEYILLTSYTYNKENDLAATTGAMGKSTVMEYHRHRMTAKTDRNGVTFYWEYDQQGRCVHTWGPEGKLENKLEYLPDETIVTNSLGHITRYGFNGAGMVVTETNALGYTKSYTYNEYNELLTDTDELGRTVSFAYDEWGNEIAVTQPGGGTLNTQYENFLPVFVKDEAGKGVVISKYNEQGQLVMRIGPTQDVEQYSYENGLLKTIIEPDGQETTLHFDAQCNLVKAEHPGKLVSEWEYDAMGRCVWQKDQEGNEQWFRYDLEGRVVTHELADGNQLLMQYDAYDKVIYARDKQHEVSFEYTVLGSLRTRIQNGTKTEYRYDNEEQLRAVRNEAGDFYTFLYDPTGMLMEEKSFDGLTRRYQRDAAGQITTVIRPGGKQTHYEYDANGNMIRIEYHDGTEELFTYDNNGQMTEAVNENGIIQLERDPAGNVISEIQNGIQVLTRYDNTSRRTSVTSSLGAELSFSYNHLGYLENVMASMGHQQWSANIKRSVSGLELERMLPGKVWQTWQYDTLTRPVTQEVFSNNELKRSKSYRWKSDDKLSEIFNNLNNKNTRFYYNEDGFLTGSSDEDGNRLYRVPDETGNIYEEPVKRDRRYNKAGQLQEKGTASYQYNEEGALIRKVTSQGKTWRYEWYESGLLKKVIRPDRKEVTFTYDALGRRISRTFEEITTRWVWNGNNLLHEWQEAAVSHVSTSGQLEHPKPENPITWLFEEYTQIPMAKITADDTFSIVCDQSGVPVEMYNSSGKRVWEAIMDIYGRIRVITGSRTDCPFRFEGQYEDADTGLYYNRFRYYAPEEGIYISADPLGIFGNNPNLYGYVAAPFMEADLYGLMPNNTPLGDAAEKRFIEMLEKRGFNVYSAIQNNSKNGIDIIAQGPLGKKVYVFEVKANSSRLSKLQKADDYVKDILNEIRTNGTLRRQRVPPSMVRRANEILRQIAQHGVEGHQVRYEVTKLSSGKYKVKFKEMLKWCQNV</sequence>
<dbReference type="InterPro" id="IPR031325">
    <property type="entry name" value="RHS_repeat"/>
</dbReference>
<dbReference type="Pfam" id="PF25023">
    <property type="entry name" value="TEN_YD-shell"/>
    <property type="match status" value="3"/>
</dbReference>
<organism evidence="5 6">
    <name type="scientific">Chitinophaga tropicalis</name>
    <dbReference type="NCBI Taxonomy" id="2683588"/>
    <lineage>
        <taxon>Bacteria</taxon>
        <taxon>Pseudomonadati</taxon>
        <taxon>Bacteroidota</taxon>
        <taxon>Chitinophagia</taxon>
        <taxon>Chitinophagales</taxon>
        <taxon>Chitinophagaceae</taxon>
        <taxon>Chitinophaga</taxon>
    </lineage>
</organism>
<evidence type="ECO:0000313" key="6">
    <source>
        <dbReference type="Proteomes" id="UP000461730"/>
    </source>
</evidence>
<dbReference type="InterPro" id="IPR045351">
    <property type="entry name" value="DUF6531"/>
</dbReference>